<dbReference type="OrthoDB" id="9800184at2"/>
<dbReference type="GO" id="GO:0071949">
    <property type="term" value="F:FAD binding"/>
    <property type="evidence" value="ECO:0007669"/>
    <property type="project" value="InterPro"/>
</dbReference>
<dbReference type="InterPro" id="IPR007173">
    <property type="entry name" value="ALO_C"/>
</dbReference>
<sequence>MGTTKWSNWSGAVTANPSDIVQPASEAEVIELVNKTAASAGRLKAVGASHSFTPVAQTDGTLVNLDKMSGMVKFDPEKMTVTLRAGTRLRDCPDLLRPLGVAFANQGDVDPQSIIGAISTGTHGTGVGFTGFAGMVRSFRIVTPDGVARYCHPDSEEELNRELFHLARISLGAWGIITEVEMDVVPTFVLEAREAAEPLGPVVENFKERVHAADHLEYYWFPQTEVAHVKTNTRRPGDYPTKPIPRWKSIIDDDILSNSAFGVLNKLTGPFPGLTKTFAQLSAKGLAQREYSDVAHGVFVTPRRVKFNEMEYAVPLADASEVLAEVHKAINTMDESVLFPIEVRATSADDVPLSTAKGRESCYIAIHRYHTQDQWAYFRRVEPIFKAAAGRPHWGKMHSLTHEDLLERHEDLAAATDLRAKVDPQGVFRNAMVDRIFGLA</sequence>
<dbReference type="RefSeq" id="WP_151902564.1">
    <property type="nucleotide sequence ID" value="NZ_CP045032.1"/>
</dbReference>
<reference evidence="4" key="1">
    <citation type="submission" date="2019-10" db="EMBL/GenBank/DDBJ databases">
        <title>Complete genome sequence of Corynebacterium urogenitalis DSM 108747, isolated from the genital tract of a cow.</title>
        <authorList>
            <person name="Ruckert C."/>
            <person name="Ballas P."/>
            <person name="Wagener K."/>
            <person name="Drillich M."/>
            <person name="Kaempfer P."/>
            <person name="Busse H.-J."/>
            <person name="Ehling-Schulz M."/>
        </authorList>
    </citation>
    <scope>NUCLEOTIDE SEQUENCE [LARGE SCALE GENOMIC DNA]</scope>
    <source>
        <strain evidence="4">LMM 1652</strain>
    </source>
</reference>
<gene>
    <name evidence="3" type="ORF">CUROG_03950</name>
</gene>
<organism evidence="3 4">
    <name type="scientific">Corynebacterium urogenitale</name>
    <dbReference type="NCBI Taxonomy" id="2487892"/>
    <lineage>
        <taxon>Bacteria</taxon>
        <taxon>Bacillati</taxon>
        <taxon>Actinomycetota</taxon>
        <taxon>Actinomycetes</taxon>
        <taxon>Mycobacteriales</taxon>
        <taxon>Corynebacteriaceae</taxon>
        <taxon>Corynebacterium</taxon>
    </lineage>
</organism>
<dbReference type="InterPro" id="IPR036318">
    <property type="entry name" value="FAD-bd_PCMH-like_sf"/>
</dbReference>
<name>A0A5J6ZA10_9CORY</name>
<evidence type="ECO:0000313" key="3">
    <source>
        <dbReference type="EMBL" id="QFQ02169.1"/>
    </source>
</evidence>
<dbReference type="SUPFAM" id="SSF56176">
    <property type="entry name" value="FAD-binding/transporter-associated domain-like"/>
    <property type="match status" value="1"/>
</dbReference>
<dbReference type="InterPro" id="IPR016167">
    <property type="entry name" value="FAD-bd_PCMH_sub1"/>
</dbReference>
<dbReference type="Pfam" id="PF01565">
    <property type="entry name" value="FAD_binding_4"/>
    <property type="match status" value="1"/>
</dbReference>
<dbReference type="NCBIfam" id="TIGR01679">
    <property type="entry name" value="bact_FAD_ox"/>
    <property type="match status" value="1"/>
</dbReference>
<evidence type="ECO:0000256" key="1">
    <source>
        <dbReference type="ARBA" id="ARBA00023002"/>
    </source>
</evidence>
<dbReference type="KEGG" id="cuo:CUROG_03950"/>
<dbReference type="InterPro" id="IPR016169">
    <property type="entry name" value="FAD-bd_PCMH_sub2"/>
</dbReference>
<dbReference type="GO" id="GO:0003885">
    <property type="term" value="F:D-arabinono-1,4-lactone oxidase activity"/>
    <property type="evidence" value="ECO:0007669"/>
    <property type="project" value="InterPro"/>
</dbReference>
<evidence type="ECO:0000313" key="4">
    <source>
        <dbReference type="Proteomes" id="UP000326711"/>
    </source>
</evidence>
<dbReference type="InterPro" id="IPR010031">
    <property type="entry name" value="FAD_lactone_oxidase-like"/>
</dbReference>
<feature type="domain" description="FAD-binding PCMH-type" evidence="2">
    <location>
        <begin position="13"/>
        <end position="187"/>
    </location>
</feature>
<dbReference type="AlphaFoldDB" id="A0A5J6ZA10"/>
<dbReference type="Gene3D" id="3.30.43.10">
    <property type="entry name" value="Uridine Diphospho-n-acetylenolpyruvylglucosamine Reductase, domain 2"/>
    <property type="match status" value="1"/>
</dbReference>
<evidence type="ECO:0000259" key="2">
    <source>
        <dbReference type="PROSITE" id="PS51387"/>
    </source>
</evidence>
<dbReference type="PIRSF" id="PIRSF000136">
    <property type="entry name" value="LGO_GLO"/>
    <property type="match status" value="1"/>
</dbReference>
<dbReference type="PROSITE" id="PS51387">
    <property type="entry name" value="FAD_PCMH"/>
    <property type="match status" value="1"/>
</dbReference>
<dbReference type="Gene3D" id="3.30.70.2520">
    <property type="match status" value="1"/>
</dbReference>
<dbReference type="InterPro" id="IPR016166">
    <property type="entry name" value="FAD-bd_PCMH"/>
</dbReference>
<keyword evidence="4" id="KW-1185">Reference proteome</keyword>
<dbReference type="InterPro" id="IPR006094">
    <property type="entry name" value="Oxid_FAD_bind_N"/>
</dbReference>
<dbReference type="Pfam" id="PF04030">
    <property type="entry name" value="ALO"/>
    <property type="match status" value="1"/>
</dbReference>
<dbReference type="PANTHER" id="PTHR43762:SF1">
    <property type="entry name" value="D-ARABINONO-1,4-LACTONE OXIDASE"/>
    <property type="match status" value="1"/>
</dbReference>
<accession>A0A5J6ZA10</accession>
<dbReference type="InterPro" id="IPR016171">
    <property type="entry name" value="Vanillyl_alc_oxidase_C-sub2"/>
</dbReference>
<dbReference type="Gene3D" id="1.10.45.10">
    <property type="entry name" value="Vanillyl-alcohol Oxidase, Chain A, domain 4"/>
    <property type="match status" value="1"/>
</dbReference>
<dbReference type="Gene3D" id="3.30.465.10">
    <property type="match status" value="1"/>
</dbReference>
<dbReference type="EC" id="1.1.2.-" evidence="3"/>
<proteinExistence type="predicted"/>
<dbReference type="GO" id="GO:0016020">
    <property type="term" value="C:membrane"/>
    <property type="evidence" value="ECO:0007669"/>
    <property type="project" value="InterPro"/>
</dbReference>
<dbReference type="EMBL" id="CP045032">
    <property type="protein sequence ID" value="QFQ02169.1"/>
    <property type="molecule type" value="Genomic_DNA"/>
</dbReference>
<keyword evidence="1 3" id="KW-0560">Oxidoreductase</keyword>
<dbReference type="Proteomes" id="UP000326711">
    <property type="component" value="Chromosome"/>
</dbReference>
<protein>
    <submittedName>
        <fullName evidence="3">L-gulono-1,4-lactone dehydrogenase</fullName>
        <ecNumber evidence="3">1.1.2.-</ecNumber>
    </submittedName>
</protein>
<dbReference type="PANTHER" id="PTHR43762">
    <property type="entry name" value="L-GULONOLACTONE OXIDASE"/>
    <property type="match status" value="1"/>
</dbReference>